<feature type="domain" description="Chitin-binding type-2" evidence="15">
    <location>
        <begin position="1107"/>
        <end position="1173"/>
    </location>
</feature>
<keyword evidence="4" id="KW-0147">Chitin-binding</keyword>
<dbReference type="STRING" id="104452.A0A0L7LRG4"/>
<dbReference type="Gene3D" id="2.170.140.10">
    <property type="entry name" value="Chitin binding domain"/>
    <property type="match status" value="6"/>
</dbReference>
<feature type="chain" id="PRO_5005573437" description="chitinase" evidence="14">
    <location>
        <begin position="39"/>
        <end position="2775"/>
    </location>
</feature>
<evidence type="ECO:0000256" key="11">
    <source>
        <dbReference type="ARBA" id="ARBA00023326"/>
    </source>
</evidence>
<evidence type="ECO:0000256" key="2">
    <source>
        <dbReference type="ARBA" id="ARBA00009121"/>
    </source>
</evidence>
<dbReference type="SUPFAM" id="SSF57625">
    <property type="entry name" value="Invertebrate chitin-binding proteins"/>
    <property type="match status" value="8"/>
</dbReference>
<feature type="compositionally biased region" description="Basic and acidic residues" evidence="13">
    <location>
        <begin position="283"/>
        <end position="292"/>
    </location>
</feature>
<evidence type="ECO:0000313" key="17">
    <source>
        <dbReference type="EMBL" id="KOB77751.1"/>
    </source>
</evidence>
<gene>
    <name evidence="17" type="ORF">OBRU01_03623</name>
</gene>
<dbReference type="InterPro" id="IPR001223">
    <property type="entry name" value="Glyco_hydro18_cat"/>
</dbReference>
<dbReference type="InterPro" id="IPR002557">
    <property type="entry name" value="Chitin-bd_dom"/>
</dbReference>
<evidence type="ECO:0000259" key="16">
    <source>
        <dbReference type="PROSITE" id="PS51910"/>
    </source>
</evidence>
<keyword evidence="11" id="KW-0624">Polysaccharide degradation</keyword>
<feature type="signal peptide" evidence="14">
    <location>
        <begin position="1"/>
        <end position="38"/>
    </location>
</feature>
<evidence type="ECO:0000256" key="5">
    <source>
        <dbReference type="ARBA" id="ARBA00022729"/>
    </source>
</evidence>
<dbReference type="SUPFAM" id="SSF54556">
    <property type="entry name" value="Chitinase insertion domain"/>
    <property type="match status" value="5"/>
</dbReference>
<keyword evidence="5 14" id="KW-0732">Signal</keyword>
<reference evidence="17 18" key="1">
    <citation type="journal article" date="2015" name="Genome Biol. Evol.">
        <title>The genome of winter moth (Operophtera brumata) provides a genomic perspective on sexual dimorphism and phenology.</title>
        <authorList>
            <person name="Derks M.F."/>
            <person name="Smit S."/>
            <person name="Salis L."/>
            <person name="Schijlen E."/>
            <person name="Bossers A."/>
            <person name="Mateman C."/>
            <person name="Pijl A.S."/>
            <person name="de Ridder D."/>
            <person name="Groenen M.A."/>
            <person name="Visser M.E."/>
            <person name="Megens H.J."/>
        </authorList>
    </citation>
    <scope>NUCLEOTIDE SEQUENCE [LARGE SCALE GENOMIC DNA]</scope>
    <source>
        <strain evidence="17">WM2013NL</strain>
        <tissue evidence="17">Head and thorax</tissue>
    </source>
</reference>
<comment type="catalytic activity">
    <reaction evidence="1">
        <text>Random endo-hydrolysis of N-acetyl-beta-D-glucosaminide (1-&gt;4)-beta-linkages in chitin and chitodextrins.</text>
        <dbReference type="EC" id="3.2.1.14"/>
    </reaction>
</comment>
<dbReference type="CDD" id="cd02872">
    <property type="entry name" value="GH18_chitolectin_chitotriosidase"/>
    <property type="match status" value="2"/>
</dbReference>
<dbReference type="GO" id="GO:0005576">
    <property type="term" value="C:extracellular region"/>
    <property type="evidence" value="ECO:0007669"/>
    <property type="project" value="InterPro"/>
</dbReference>
<dbReference type="PANTHER" id="PTHR11177">
    <property type="entry name" value="CHITINASE"/>
    <property type="match status" value="1"/>
</dbReference>
<dbReference type="EMBL" id="JTDY01000312">
    <property type="protein sequence ID" value="KOB77751.1"/>
    <property type="molecule type" value="Genomic_DNA"/>
</dbReference>
<dbReference type="GO" id="GO:0008061">
    <property type="term" value="F:chitin binding"/>
    <property type="evidence" value="ECO:0007669"/>
    <property type="project" value="UniProtKB-KW"/>
</dbReference>
<keyword evidence="18" id="KW-1185">Reference proteome</keyword>
<evidence type="ECO:0000256" key="1">
    <source>
        <dbReference type="ARBA" id="ARBA00000822"/>
    </source>
</evidence>
<dbReference type="InterPro" id="IPR050314">
    <property type="entry name" value="Glycosyl_Hydrlase_18"/>
</dbReference>
<feature type="domain" description="GH18" evidence="16">
    <location>
        <begin position="1961"/>
        <end position="2331"/>
    </location>
</feature>
<dbReference type="FunFam" id="3.10.50.10:FF:000004">
    <property type="entry name" value="Chitinase 5"/>
    <property type="match status" value="1"/>
</dbReference>
<evidence type="ECO:0000256" key="7">
    <source>
        <dbReference type="ARBA" id="ARBA00023024"/>
    </source>
</evidence>
<feature type="compositionally biased region" description="Basic residues" evidence="13">
    <location>
        <begin position="967"/>
        <end position="978"/>
    </location>
</feature>
<dbReference type="PROSITE" id="PS01095">
    <property type="entry name" value="GH18_1"/>
    <property type="match status" value="2"/>
</dbReference>
<evidence type="ECO:0000313" key="18">
    <source>
        <dbReference type="Proteomes" id="UP000037510"/>
    </source>
</evidence>
<protein>
    <recommendedName>
        <fullName evidence="3">chitinase</fullName>
        <ecNumber evidence="3">3.2.1.14</ecNumber>
    </recommendedName>
</protein>
<dbReference type="FunFam" id="3.20.20.80:FF:000007">
    <property type="entry name" value="Acidic mammalian chitinase"/>
    <property type="match status" value="3"/>
</dbReference>
<proteinExistence type="inferred from homology"/>
<dbReference type="Gene3D" id="3.10.50.10">
    <property type="match status" value="5"/>
</dbReference>
<dbReference type="PROSITE" id="PS51910">
    <property type="entry name" value="GH18_2"/>
    <property type="match status" value="5"/>
</dbReference>
<dbReference type="InterPro" id="IPR001579">
    <property type="entry name" value="Glyco_hydro_18_chit_AS"/>
</dbReference>
<dbReference type="FunFam" id="3.10.50.10:FF:000001">
    <property type="entry name" value="Chitinase 3-like 1"/>
    <property type="match status" value="3"/>
</dbReference>
<feature type="region of interest" description="Disordered" evidence="13">
    <location>
        <begin position="950"/>
        <end position="993"/>
    </location>
</feature>
<comment type="caution">
    <text evidence="17">The sequence shown here is derived from an EMBL/GenBank/DDBJ whole genome shotgun (WGS) entry which is preliminary data.</text>
</comment>
<organism evidence="17 18">
    <name type="scientific">Operophtera brumata</name>
    <name type="common">Winter moth</name>
    <name type="synonym">Phalaena brumata</name>
    <dbReference type="NCBI Taxonomy" id="104452"/>
    <lineage>
        <taxon>Eukaryota</taxon>
        <taxon>Metazoa</taxon>
        <taxon>Ecdysozoa</taxon>
        <taxon>Arthropoda</taxon>
        <taxon>Hexapoda</taxon>
        <taxon>Insecta</taxon>
        <taxon>Pterygota</taxon>
        <taxon>Neoptera</taxon>
        <taxon>Endopterygota</taxon>
        <taxon>Lepidoptera</taxon>
        <taxon>Glossata</taxon>
        <taxon>Ditrysia</taxon>
        <taxon>Geometroidea</taxon>
        <taxon>Geometridae</taxon>
        <taxon>Larentiinae</taxon>
        <taxon>Operophtera</taxon>
    </lineage>
</organism>
<dbReference type="EC" id="3.2.1.14" evidence="3"/>
<comment type="similarity">
    <text evidence="2">Belongs to the glycosyl hydrolase 18 family. Chitinase class II subfamily.</text>
</comment>
<evidence type="ECO:0000256" key="8">
    <source>
        <dbReference type="ARBA" id="ARBA00023157"/>
    </source>
</evidence>
<feature type="domain" description="Chitin-binding type-2" evidence="15">
    <location>
        <begin position="1397"/>
        <end position="1451"/>
    </location>
</feature>
<dbReference type="Pfam" id="PF00704">
    <property type="entry name" value="Glyco_hydro_18"/>
    <property type="match status" value="6"/>
</dbReference>
<dbReference type="InterPro" id="IPR029070">
    <property type="entry name" value="Chitinase_insertion_sf"/>
</dbReference>
<accession>A0A0L7LRG4</accession>
<feature type="domain" description="GH18" evidence="16">
    <location>
        <begin position="612"/>
        <end position="946"/>
    </location>
</feature>
<feature type="domain" description="GH18" evidence="16">
    <location>
        <begin position="1512"/>
        <end position="1887"/>
    </location>
</feature>
<dbReference type="InterPro" id="IPR017853">
    <property type="entry name" value="GH"/>
</dbReference>
<feature type="domain" description="Chitin-binding type-2" evidence="15">
    <location>
        <begin position="1320"/>
        <end position="1373"/>
    </location>
</feature>
<dbReference type="Pfam" id="PF01607">
    <property type="entry name" value="CBM_14"/>
    <property type="match status" value="6"/>
</dbReference>
<evidence type="ECO:0000256" key="3">
    <source>
        <dbReference type="ARBA" id="ARBA00012729"/>
    </source>
</evidence>
<sequence>MSRRLVGMMTMTPKAGGYLLLLALLCALALVLCTSAVASPRVGSSFTRSAVETIPHHEPIAVPIRASDAESIGLGGLKHYYGAALHMNNSTHRNDERLELGNANLQEMQQTSGGNSARRLVVCYLQSWAAYRAPPLAFTAGLVPRSCTHLHYAFAALHPHTYAVLPANEDYDVVKGLKVIISVGGEGTDRLFSEMVQEPKRRNMFIESAISFLQEHDFDGLDLHWVYPGEKDDKERDSLTALLYELRENAVSGATDYTILQAWDMTHGKRDEPPPRAVQHSALHRDPGATSRDQRYDNIVSNFHNSLSILNIVHTFKTNEFMVKYVIRHGLAAEKLVLGIPLFGKSYTLAASTLPSPGAAISGWGDEGPYTQTKGMLAYFEICMAEREGKGVSGIDDAGNAYAVFDNQWVTYDTQATVLEKVKFYIGSVSPHVANIAMMIILPMKFVISAGLAGAAAWSVDMDDFRGLCGTPFPILSAISNTLNGETIQTDQSSLKIGSCEDGHRYLASDEVSCAHFHFCTGGISYRMNCEEQRLYDPSTGFCGHSDVGKCMPGQTLRISVDDATRYLSLVYEHDFEWNDAPKDLPMTMSRKPEGLTSDAEMDSKRSKVSDKKVVCYMTSWAFYRRGEGKFVPEQIDTRLCSHVVYAYASLSPDELIAKEFDPWTDSTNNMYERVTSLKDVKVLLGLGGWTDSAGDKYSRLVSSDSARAKFIQKLIPFLRMNNFNGLHLDWNYPVCWQSNCKKGARSDKANYAKFIQELAKALHGANMELGVAISGYKEVIESAYDLPIISREADFLSAMTYDYHGGWERTTAHHTPLVPSPKDTLAYYSIVNWRMWKEARDLALPRRVQESQESSPNNRECWLIMKSSLRWESGRQNSAGPYSYSDNQWVGYDDPKSITEKVEWAMRQGLGGVTAWAIDLDDYNNRCCAEPSPLLRAAGRALGREVELPPEETTTMAEATTSTHPPHGRVGSHRPLRQPHNTPGGRRLQPPGSIEGASCAAGEYHAAPSDCEGYLQCEGGRWRKHSCAPGLHWAAVVNRCDWPSSAKCTGNTLQLIVIISSIVQLVVEVYDCEGYLQREGGRWRKHSCAPGLHWATAVNRCDWPSSAKCTGNTLQLIDIISSIVQLVVEVYDCEGYLQCEGGRWRKHSCAPGLHWAAAFNRCDWPSSAKCTGNTLQLIVIISSIVQLVVEVYDCEGYLQCEGGRWRKHSCAPGLHWATAIHKAWNLKESHASAKSTTLWLATATRPSSDKQEDSECGGNDMHAPAGSCDSYLIRQTIRDQVSDAAAHVPHHHYDYNDQTPHHNHHHHHHDYNDQTLMNPQDCVTGTYHAHPKCEKFYVCVNGMLIGQNCAPGLVWRQDRTQCDFPSAYSCNDRRQGVSAPLIDASGVEMSDDHEQPKYCNSGEYAAFPSDCTRYQHCLFGKFEEFSCSAGLHWNQDKSICDWPNNAKCKKSTTATTTTSTTTFRPIIDDDSFPIPEEADVIPPTVKPIHTVPVQVTQPDISMRPQLLNSPYKLICYYTNWSWYRPGIGKYSPEDIDPSLCTHIIYGFAVLGDDGLIMAHDSWSDYDNRFYERVVEFKRYGIKVSLAIGGWNDSAGDKYSKLVNDAGARARFVEHVISFLEKYEFDGLDLDWEYPKCWQVDCSKGPDSDKQGFADLVRELSAVLKPKGMLLSSAVSPSKQVIDAGYDVPVLARHLDWIAVMTYDYHGQWDKKTGHVAPLYYHPDDDNTYFNANYTMHYWIKKGAPPSKLVMGMPMYGQTFTVESRRNPHGKHQAVGLNSPASAGGDEGEYTRAKGFLAYYEICDRIRYNGWTVVKDPLKRMGPYAFKGNQWVSFDDTEIIKQKVNLMKSMGLAGGMVWALDLDDFRNRCGEGKHPLMNAIKNGLLNPRIDHDPIPSKPIDTTIESKPIVDPGNYLEDDLEDIEVRPSGHKPTQSTIVEIQSQVIHTTKKPSELNAYIDERYKVVCYYTNWAWYRPGPGKYTPSDIDPSLCTHIVYAFAVLDSSRLVMKPHDIWLDVENKFYEKVTSLKSRGVKVVLGLGGWDDSASDKYSRLVNSVSARRKFIVHALDFIEQYEFDGLDLDWEYPKCWQVNCEKGPSTDKEGFANLVKELRSAFGSRGLLLSAAVSASKRVIDVAYDVPTLSKNLDWIALMAYDYHGQWDKKTGHVAPMYASDGDTDMTLNTNFTVHYWINKGAEREKLILGVPFYGQSFSLMDNVGSGLGTPTYAGGEAGDETRARGFLAYYEICDRIRLKGWQITRDAGGRMGPYAALDDQWVSFDDDYMVRHKSEYVRAVGLGGAMAWALDLDDFTGRYCGCGKSPLLRTINHGSNLEGKSCSGTVFRADNTDCSKYYLCNNGEFSRLTCPEPLHWNKNHCDWPQKAQQGNGSFGPEQVDPTLCTHIIYAWAHLDGKSFKLVPGVPELDIENNFYGKLTELRETGVKVILGAGGLKDSEDDKWMRMAANVDNREIFIDSVVDILKNDLLIKLAKSLRPHDLELSAMVAASPSIASLAYKPDVLMTELDWVAIAANDFSASSAGRTAHLVPLESNEVLGINSFNSSLSYWTSVLPPRKLVLNVPAYGRTYTLRSASNAMPAAPVSGPGEPGHYTRVAGFLAYYELHPTRCPPRLCRGPGSLGTTRESLASLLTMRSVLPTSNAMPAAPVSGPGEPGHYTRVAGFLAYYEICNGLRSRGWKEMRTRDGTYSVHGRQWSSYLRPEEVHRVGASAALAGLRGAGLWALDFDDWRGDCACAPRPLLTALRQGLLDPKIPPSLCCLKN</sequence>
<feature type="compositionally biased region" description="Low complexity" evidence="13">
    <location>
        <begin position="952"/>
        <end position="964"/>
    </location>
</feature>
<dbReference type="GO" id="GO:0006032">
    <property type="term" value="P:chitin catabolic process"/>
    <property type="evidence" value="ECO:0007669"/>
    <property type="project" value="UniProtKB-KW"/>
</dbReference>
<evidence type="ECO:0000256" key="14">
    <source>
        <dbReference type="SAM" id="SignalP"/>
    </source>
</evidence>
<feature type="domain" description="GH18" evidence="16">
    <location>
        <begin position="2370"/>
        <end position="2764"/>
    </location>
</feature>
<dbReference type="Proteomes" id="UP000037510">
    <property type="component" value="Unassembled WGS sequence"/>
</dbReference>
<dbReference type="SUPFAM" id="SSF51445">
    <property type="entry name" value="(Trans)glycosidases"/>
    <property type="match status" value="5"/>
</dbReference>
<dbReference type="Gene3D" id="3.20.20.80">
    <property type="entry name" value="Glycosidases"/>
    <property type="match status" value="7"/>
</dbReference>
<dbReference type="InterPro" id="IPR036508">
    <property type="entry name" value="Chitin-bd_dom_sf"/>
</dbReference>
<evidence type="ECO:0000256" key="9">
    <source>
        <dbReference type="ARBA" id="ARBA00023277"/>
    </source>
</evidence>
<evidence type="ECO:0000256" key="4">
    <source>
        <dbReference type="ARBA" id="ARBA00022669"/>
    </source>
</evidence>
<dbReference type="GO" id="GO:0000272">
    <property type="term" value="P:polysaccharide catabolic process"/>
    <property type="evidence" value="ECO:0007669"/>
    <property type="project" value="UniProtKB-KW"/>
</dbReference>
<keyword evidence="10 12" id="KW-0326">Glycosidase</keyword>
<evidence type="ECO:0000256" key="6">
    <source>
        <dbReference type="ARBA" id="ARBA00022801"/>
    </source>
</evidence>
<dbReference type="GO" id="GO:0008843">
    <property type="term" value="F:endochitinase activity"/>
    <property type="evidence" value="ECO:0007669"/>
    <property type="project" value="UniProtKB-EC"/>
</dbReference>
<evidence type="ECO:0000256" key="13">
    <source>
        <dbReference type="SAM" id="MobiDB-lite"/>
    </source>
</evidence>
<dbReference type="InterPro" id="IPR011583">
    <property type="entry name" value="Chitinase_II/V-like_cat"/>
</dbReference>
<dbReference type="PANTHER" id="PTHR11177:SF359">
    <property type="entry name" value="CHITINASE 10-RELATED"/>
    <property type="match status" value="1"/>
</dbReference>
<dbReference type="PROSITE" id="PS50940">
    <property type="entry name" value="CHIT_BIND_II"/>
    <property type="match status" value="6"/>
</dbReference>
<name>A0A0L7LRG4_OPEBR</name>
<evidence type="ECO:0000259" key="15">
    <source>
        <dbReference type="PROSITE" id="PS50940"/>
    </source>
</evidence>
<dbReference type="SMART" id="SM00494">
    <property type="entry name" value="ChtBD2"/>
    <property type="match status" value="7"/>
</dbReference>
<feature type="region of interest" description="Disordered" evidence="13">
    <location>
        <begin position="269"/>
        <end position="292"/>
    </location>
</feature>
<feature type="domain" description="Chitin-binding type-2" evidence="15">
    <location>
        <begin position="497"/>
        <end position="553"/>
    </location>
</feature>
<feature type="domain" description="Chitin-binding type-2" evidence="15">
    <location>
        <begin position="997"/>
        <end position="1051"/>
    </location>
</feature>
<evidence type="ECO:0000256" key="10">
    <source>
        <dbReference type="ARBA" id="ARBA00023295"/>
    </source>
</evidence>
<dbReference type="SMART" id="SM00636">
    <property type="entry name" value="Glyco_18"/>
    <property type="match status" value="5"/>
</dbReference>
<feature type="domain" description="Chitin-binding type-2" evidence="15">
    <location>
        <begin position="2332"/>
        <end position="2384"/>
    </location>
</feature>
<keyword evidence="6 12" id="KW-0378">Hydrolase</keyword>
<keyword evidence="9" id="KW-0119">Carbohydrate metabolism</keyword>
<feature type="domain" description="GH18" evidence="16">
    <location>
        <begin position="119"/>
        <end position="486"/>
    </location>
</feature>
<keyword evidence="8" id="KW-1015">Disulfide bond</keyword>
<keyword evidence="7" id="KW-0146">Chitin degradation</keyword>
<evidence type="ECO:0000256" key="12">
    <source>
        <dbReference type="RuleBase" id="RU000489"/>
    </source>
</evidence>